<evidence type="ECO:0000256" key="2">
    <source>
        <dbReference type="ARBA" id="ARBA00022741"/>
    </source>
</evidence>
<keyword evidence="2" id="KW-0547">Nucleotide-binding</keyword>
<sequence>MATFVNAIILGMDNEQVTMEILKCVGISAPGPHAFLLTIAIGRFTKEEISTVDLLCNIFGHEMKKHLVLIFTRKDVLHKGKKTIEDLIANAPPYLQTLITECENRYIAWNNYANKEEKTQQTKNLFDVIETLLAQNGSSFYRSEIFEETDNIVIEREREIRDIYEHDYLRRLKQYRRQISQEYQQKLKPYLDRDNDLSTQICSLQEKQEQATKDVQKHLGELSKEIDMLNDTKKGIDNRSSSQVQHLTDMINTSQSKLVENRRLQANLYEEHKTESLNMEREWTSIYREFQPRDEVRKEIEKGNEKILVRFWGNIKRCGQRITDGFIVIFKFFKTKPKTF</sequence>
<feature type="domain" description="AIG1-type G" evidence="4">
    <location>
        <begin position="1"/>
        <end position="150"/>
    </location>
</feature>
<dbReference type="PANTHER" id="PTHR10903:SF170">
    <property type="entry name" value="GTPASE IMAP FAMILY MEMBER 7"/>
    <property type="match status" value="1"/>
</dbReference>
<comment type="similarity">
    <text evidence="1">Belongs to the TRAFAC class TrmE-Era-EngA-EngB-Septin-like GTPase superfamily. AIG1/Toc34/Toc159-like paraseptin GTPase family. IAN subfamily.</text>
</comment>
<proteinExistence type="inferred from homology"/>
<evidence type="ECO:0000313" key="6">
    <source>
        <dbReference type="Proteomes" id="UP001217089"/>
    </source>
</evidence>
<keyword evidence="6" id="KW-1185">Reference proteome</keyword>
<accession>A0ABQ9E7I5</accession>
<dbReference type="InterPro" id="IPR045058">
    <property type="entry name" value="GIMA/IAN/Toc"/>
</dbReference>
<keyword evidence="3" id="KW-0342">GTP-binding</keyword>
<comment type="caution">
    <text evidence="5">The sequence shown here is derived from an EMBL/GenBank/DDBJ whole genome shotgun (WGS) entry which is preliminary data.</text>
</comment>
<organism evidence="5 6">
    <name type="scientific">Tegillarca granosa</name>
    <name type="common">Malaysian cockle</name>
    <name type="synonym">Anadara granosa</name>
    <dbReference type="NCBI Taxonomy" id="220873"/>
    <lineage>
        <taxon>Eukaryota</taxon>
        <taxon>Metazoa</taxon>
        <taxon>Spiralia</taxon>
        <taxon>Lophotrochozoa</taxon>
        <taxon>Mollusca</taxon>
        <taxon>Bivalvia</taxon>
        <taxon>Autobranchia</taxon>
        <taxon>Pteriomorphia</taxon>
        <taxon>Arcoida</taxon>
        <taxon>Arcoidea</taxon>
        <taxon>Arcidae</taxon>
        <taxon>Tegillarca</taxon>
    </lineage>
</organism>
<evidence type="ECO:0000313" key="5">
    <source>
        <dbReference type="EMBL" id="KAJ8301115.1"/>
    </source>
</evidence>
<dbReference type="PANTHER" id="PTHR10903">
    <property type="entry name" value="GTPASE, IMAP FAMILY MEMBER-RELATED"/>
    <property type="match status" value="1"/>
</dbReference>
<evidence type="ECO:0000256" key="3">
    <source>
        <dbReference type="ARBA" id="ARBA00023134"/>
    </source>
</evidence>
<dbReference type="InterPro" id="IPR006703">
    <property type="entry name" value="G_AIG1"/>
</dbReference>
<dbReference type="PROSITE" id="PS51720">
    <property type="entry name" value="G_AIG1"/>
    <property type="match status" value="1"/>
</dbReference>
<evidence type="ECO:0000256" key="1">
    <source>
        <dbReference type="ARBA" id="ARBA00008535"/>
    </source>
</evidence>
<dbReference type="Pfam" id="PF04548">
    <property type="entry name" value="AIG1"/>
    <property type="match status" value="1"/>
</dbReference>
<reference evidence="5 6" key="1">
    <citation type="submission" date="2022-12" db="EMBL/GenBank/DDBJ databases">
        <title>Chromosome-level genome of Tegillarca granosa.</title>
        <authorList>
            <person name="Kim J."/>
        </authorList>
    </citation>
    <scope>NUCLEOTIDE SEQUENCE [LARGE SCALE GENOMIC DNA]</scope>
    <source>
        <strain evidence="5">Teg-2019</strain>
        <tissue evidence="5">Adductor muscle</tissue>
    </source>
</reference>
<evidence type="ECO:0000259" key="4">
    <source>
        <dbReference type="PROSITE" id="PS51720"/>
    </source>
</evidence>
<protein>
    <recommendedName>
        <fullName evidence="4">AIG1-type G domain-containing protein</fullName>
    </recommendedName>
</protein>
<dbReference type="InterPro" id="IPR027417">
    <property type="entry name" value="P-loop_NTPase"/>
</dbReference>
<name>A0ABQ9E7I5_TEGGR</name>
<gene>
    <name evidence="5" type="ORF">KUTeg_020102</name>
</gene>
<dbReference type="EMBL" id="JARBDR010000918">
    <property type="protein sequence ID" value="KAJ8301115.1"/>
    <property type="molecule type" value="Genomic_DNA"/>
</dbReference>
<dbReference type="Gene3D" id="3.40.50.300">
    <property type="entry name" value="P-loop containing nucleotide triphosphate hydrolases"/>
    <property type="match status" value="1"/>
</dbReference>
<dbReference type="Proteomes" id="UP001217089">
    <property type="component" value="Unassembled WGS sequence"/>
</dbReference>